<sequence length="143" mass="17664">MYETHTNTTYELRNYDEDIIHNLNEFELDLFDQNYRIIKDDYYNNNDELHSTVFKDGVKYCEITHYHSHLFEFCVKYFKNNQLFKEEWYMLDKLSSVTVYDENENSISKINLSPYETKEVTEYNYQNNETYLLRDEEVEMYLL</sequence>
<comment type="caution">
    <text evidence="1">The sequence shown here is derived from an EMBL/GenBank/DDBJ whole genome shotgun (WGS) entry which is preliminary data.</text>
</comment>
<evidence type="ECO:0000313" key="1">
    <source>
        <dbReference type="EMBL" id="PHO09076.1"/>
    </source>
</evidence>
<keyword evidence="2" id="KW-1185">Reference proteome</keyword>
<accession>A0ABX4LMJ1</accession>
<proteinExistence type="predicted"/>
<evidence type="ECO:0000313" key="2">
    <source>
        <dbReference type="Proteomes" id="UP000221384"/>
    </source>
</evidence>
<organism evidence="1 2">
    <name type="scientific">Malaciobacter canalis</name>
    <dbReference type="NCBI Taxonomy" id="1912871"/>
    <lineage>
        <taxon>Bacteria</taxon>
        <taxon>Pseudomonadati</taxon>
        <taxon>Campylobacterota</taxon>
        <taxon>Epsilonproteobacteria</taxon>
        <taxon>Campylobacterales</taxon>
        <taxon>Arcobacteraceae</taxon>
        <taxon>Malaciobacter</taxon>
    </lineage>
</organism>
<gene>
    <name evidence="1" type="ORF">CPG37_10790</name>
</gene>
<name>A0ABX4LMJ1_9BACT</name>
<dbReference type="EMBL" id="NWVW01000014">
    <property type="protein sequence ID" value="PHO09076.1"/>
    <property type="molecule type" value="Genomic_DNA"/>
</dbReference>
<dbReference type="RefSeq" id="WP_099334965.1">
    <property type="nucleotide sequence ID" value="NZ_CP042812.1"/>
</dbReference>
<protein>
    <submittedName>
        <fullName evidence="1">Uncharacterized protein</fullName>
    </submittedName>
</protein>
<dbReference type="Proteomes" id="UP000221384">
    <property type="component" value="Unassembled WGS sequence"/>
</dbReference>
<reference evidence="1 2" key="1">
    <citation type="submission" date="2017-09" db="EMBL/GenBank/DDBJ databases">
        <authorList>
            <person name="Perez-Cataluna A."/>
            <person name="Figueras M.J."/>
            <person name="Salas-Masso N."/>
        </authorList>
    </citation>
    <scope>NUCLEOTIDE SEQUENCE [LARGE SCALE GENOMIC DNA]</scope>
    <source>
        <strain evidence="1 2">F138-33</strain>
    </source>
</reference>